<dbReference type="KEGG" id="smav:CFF01_18855"/>
<dbReference type="EMBL" id="CP041153">
    <property type="protein sequence ID" value="QDF77079.1"/>
    <property type="molecule type" value="Genomic_DNA"/>
</dbReference>
<evidence type="ECO:0000313" key="2">
    <source>
        <dbReference type="EMBL" id="QDF77079.1"/>
    </source>
</evidence>
<sequence length="117" mass="13474">MRGWIILGAGIGLLYYLATETDKLDEPIAQTDALMKRIERKLDSMTGTKIIRVDKNIAMFKTQIAERLTRKELAALDNILESPESVLEFKEKYCDNSGNRFDELSKDNQQFICDKIR</sequence>
<dbReference type="AlphaFoldDB" id="A0AAC9U1Q3"/>
<dbReference type="Proteomes" id="UP000318758">
    <property type="component" value="Chromosome"/>
</dbReference>
<dbReference type="RefSeq" id="WP_033538973.1">
    <property type="nucleotide sequence ID" value="NZ_CP022272.1"/>
</dbReference>
<gene>
    <name evidence="1" type="ORF">CFF01_18855</name>
    <name evidence="2" type="ORF">FGA12_19000</name>
</gene>
<name>A0AAC9U1Q3_9GAMM</name>
<protein>
    <submittedName>
        <fullName evidence="1">Uncharacterized protein</fullName>
    </submittedName>
</protein>
<evidence type="ECO:0000313" key="3">
    <source>
        <dbReference type="Proteomes" id="UP000198233"/>
    </source>
</evidence>
<dbReference type="Proteomes" id="UP000198233">
    <property type="component" value="Chromosome"/>
</dbReference>
<reference evidence="2 4" key="2">
    <citation type="submission" date="2019-06" db="EMBL/GenBank/DDBJ databases">
        <title>Complete genome of Shewanella marisflavi ECSMB14101, a mussel settlement-inducing bacterium isolated from East China Sea.</title>
        <authorList>
            <person name="Yang J."/>
            <person name="Liang X."/>
            <person name="Chang R."/>
            <person name="Peng L."/>
        </authorList>
    </citation>
    <scope>NUCLEOTIDE SEQUENCE [LARGE SCALE GENOMIC DNA]</scope>
    <source>
        <strain evidence="2 4">ECSMB14101</strain>
    </source>
</reference>
<dbReference type="EMBL" id="CP022272">
    <property type="protein sequence ID" value="ASJ98480.1"/>
    <property type="molecule type" value="Genomic_DNA"/>
</dbReference>
<organism evidence="1 3">
    <name type="scientific">Shewanella marisflavi</name>
    <dbReference type="NCBI Taxonomy" id="260364"/>
    <lineage>
        <taxon>Bacteria</taxon>
        <taxon>Pseudomonadati</taxon>
        <taxon>Pseudomonadota</taxon>
        <taxon>Gammaproteobacteria</taxon>
        <taxon>Alteromonadales</taxon>
        <taxon>Shewanellaceae</taxon>
        <taxon>Shewanella</taxon>
    </lineage>
</organism>
<evidence type="ECO:0000313" key="4">
    <source>
        <dbReference type="Proteomes" id="UP000318758"/>
    </source>
</evidence>
<evidence type="ECO:0000313" key="1">
    <source>
        <dbReference type="EMBL" id="ASJ98480.1"/>
    </source>
</evidence>
<keyword evidence="4" id="KW-1185">Reference proteome</keyword>
<accession>A0AAC9U1Q3</accession>
<reference evidence="1 3" key="1">
    <citation type="submission" date="2017-06" db="EMBL/GenBank/DDBJ databases">
        <title>Complete genome sequence of Shewanella marisflavi EP1 associated with anaerobic 2,4-dinitrotoluene reduction and salt tolerance.</title>
        <authorList>
            <person name="Huang J."/>
        </authorList>
    </citation>
    <scope>NUCLEOTIDE SEQUENCE [LARGE SCALE GENOMIC DNA]</scope>
    <source>
        <strain evidence="1 3">EP1</strain>
    </source>
</reference>
<proteinExistence type="predicted"/>